<organism evidence="9 10">
    <name type="scientific">Parapedobacter defluvii</name>
    <dbReference type="NCBI Taxonomy" id="2045106"/>
    <lineage>
        <taxon>Bacteria</taxon>
        <taxon>Pseudomonadati</taxon>
        <taxon>Bacteroidota</taxon>
        <taxon>Sphingobacteriia</taxon>
        <taxon>Sphingobacteriales</taxon>
        <taxon>Sphingobacteriaceae</taxon>
        <taxon>Parapedobacter</taxon>
    </lineage>
</organism>
<evidence type="ECO:0000313" key="10">
    <source>
        <dbReference type="Proteomes" id="UP000597338"/>
    </source>
</evidence>
<feature type="domain" description="PPIase FKBP-type" evidence="8">
    <location>
        <begin position="141"/>
        <end position="227"/>
    </location>
</feature>
<dbReference type="InterPro" id="IPR001179">
    <property type="entry name" value="PPIase_FKBP_dom"/>
</dbReference>
<feature type="signal peptide" evidence="7">
    <location>
        <begin position="1"/>
        <end position="21"/>
    </location>
</feature>
<dbReference type="SUPFAM" id="SSF54534">
    <property type="entry name" value="FKBP-like"/>
    <property type="match status" value="1"/>
</dbReference>
<evidence type="ECO:0000256" key="3">
    <source>
        <dbReference type="ARBA" id="ARBA00023110"/>
    </source>
</evidence>
<dbReference type="Gene3D" id="3.10.50.40">
    <property type="match status" value="1"/>
</dbReference>
<feature type="chain" id="PRO_5045987943" description="Peptidyl-prolyl cis-trans isomerase" evidence="7">
    <location>
        <begin position="22"/>
        <end position="246"/>
    </location>
</feature>
<dbReference type="PANTHER" id="PTHR43811:SF19">
    <property type="entry name" value="39 KDA FK506-BINDING NUCLEAR PROTEIN"/>
    <property type="match status" value="1"/>
</dbReference>
<accession>A0ABQ1MIE0</accession>
<comment type="caution">
    <text evidence="9">The sequence shown here is derived from an EMBL/GenBank/DDBJ whole genome shotgun (WGS) entry which is preliminary data.</text>
</comment>
<dbReference type="Gene3D" id="1.10.287.460">
    <property type="entry name" value="Peptidyl-prolyl cis-trans isomerase, FKBP-type, N-terminal domain"/>
    <property type="match status" value="1"/>
</dbReference>
<evidence type="ECO:0000256" key="1">
    <source>
        <dbReference type="ARBA" id="ARBA00000971"/>
    </source>
</evidence>
<evidence type="ECO:0000256" key="2">
    <source>
        <dbReference type="ARBA" id="ARBA00006577"/>
    </source>
</evidence>
<dbReference type="InterPro" id="IPR000774">
    <property type="entry name" value="PPIase_FKBP_N"/>
</dbReference>
<keyword evidence="3 5" id="KW-0697">Rotamase</keyword>
<dbReference type="Pfam" id="PF00254">
    <property type="entry name" value="FKBP_C"/>
    <property type="match status" value="1"/>
</dbReference>
<reference evidence="10" key="1">
    <citation type="journal article" date="2019" name="Int. J. Syst. Evol. Microbiol.">
        <title>The Global Catalogue of Microorganisms (GCM) 10K type strain sequencing project: providing services to taxonomists for standard genome sequencing and annotation.</title>
        <authorList>
            <consortium name="The Broad Institute Genomics Platform"/>
            <consortium name="The Broad Institute Genome Sequencing Center for Infectious Disease"/>
            <person name="Wu L."/>
            <person name="Ma J."/>
        </authorList>
    </citation>
    <scope>NUCLEOTIDE SEQUENCE [LARGE SCALE GENOMIC DNA]</scope>
    <source>
        <strain evidence="10">CGMCC 1.15342</strain>
    </source>
</reference>
<protein>
    <recommendedName>
        <fullName evidence="6">Peptidyl-prolyl cis-trans isomerase</fullName>
        <ecNumber evidence="6">5.2.1.8</ecNumber>
    </recommendedName>
</protein>
<proteinExistence type="inferred from homology"/>
<dbReference type="EC" id="5.2.1.8" evidence="6"/>
<dbReference type="EMBL" id="BMIK01000016">
    <property type="protein sequence ID" value="GGC41296.1"/>
    <property type="molecule type" value="Genomic_DNA"/>
</dbReference>
<keyword evidence="10" id="KW-1185">Reference proteome</keyword>
<keyword evidence="4 5" id="KW-0413">Isomerase</keyword>
<comment type="similarity">
    <text evidence="2 6">Belongs to the FKBP-type PPIase family.</text>
</comment>
<dbReference type="GO" id="GO:0016853">
    <property type="term" value="F:isomerase activity"/>
    <property type="evidence" value="ECO:0007669"/>
    <property type="project" value="UniProtKB-KW"/>
</dbReference>
<dbReference type="RefSeq" id="WP_188752925.1">
    <property type="nucleotide sequence ID" value="NZ_BMIK01000016.1"/>
</dbReference>
<evidence type="ECO:0000256" key="4">
    <source>
        <dbReference type="ARBA" id="ARBA00023235"/>
    </source>
</evidence>
<comment type="catalytic activity">
    <reaction evidence="1 5 6">
        <text>[protein]-peptidylproline (omega=180) = [protein]-peptidylproline (omega=0)</text>
        <dbReference type="Rhea" id="RHEA:16237"/>
        <dbReference type="Rhea" id="RHEA-COMP:10747"/>
        <dbReference type="Rhea" id="RHEA-COMP:10748"/>
        <dbReference type="ChEBI" id="CHEBI:83833"/>
        <dbReference type="ChEBI" id="CHEBI:83834"/>
        <dbReference type="EC" id="5.2.1.8"/>
    </reaction>
</comment>
<dbReference type="Proteomes" id="UP000597338">
    <property type="component" value="Unassembled WGS sequence"/>
</dbReference>
<dbReference type="PANTHER" id="PTHR43811">
    <property type="entry name" value="FKBP-TYPE PEPTIDYL-PROLYL CIS-TRANS ISOMERASE FKPA"/>
    <property type="match status" value="1"/>
</dbReference>
<dbReference type="InterPro" id="IPR036944">
    <property type="entry name" value="PPIase_FKBP_N_sf"/>
</dbReference>
<name>A0ABQ1MIE0_9SPHI</name>
<sequence length="246" mass="26471">MKLLSIAAAGCLAVSAGSVYAQQPGAVSPLKSRSDSVAYAFGASIARDLKRTGMEEINATVLAQAVADIFAGKEATFDETEERELIMDAITAARSKMDAKLQEQANAFMEENKAKPGVITTESGLQYEVIREGTGDKPTLTDTVTVHYKGQLSNGSVFDSSYERGEPATFTLDRVIEGWQEGIQLMPEGAQYRIYIPYELGYGERGAGQDIPPYSSLIFEVELISVKKGAEVPVPSAANSIDIQTQ</sequence>
<gene>
    <name evidence="9" type="ORF">GCM10011386_36730</name>
</gene>
<dbReference type="InterPro" id="IPR046357">
    <property type="entry name" value="PPIase_dom_sf"/>
</dbReference>
<evidence type="ECO:0000256" key="6">
    <source>
        <dbReference type="RuleBase" id="RU003915"/>
    </source>
</evidence>
<evidence type="ECO:0000313" key="9">
    <source>
        <dbReference type="EMBL" id="GGC41296.1"/>
    </source>
</evidence>
<dbReference type="Pfam" id="PF01346">
    <property type="entry name" value="FKBP_N"/>
    <property type="match status" value="1"/>
</dbReference>
<evidence type="ECO:0000259" key="8">
    <source>
        <dbReference type="PROSITE" id="PS50059"/>
    </source>
</evidence>
<evidence type="ECO:0000256" key="7">
    <source>
        <dbReference type="SAM" id="SignalP"/>
    </source>
</evidence>
<dbReference type="PROSITE" id="PS50059">
    <property type="entry name" value="FKBP_PPIASE"/>
    <property type="match status" value="1"/>
</dbReference>
<keyword evidence="7" id="KW-0732">Signal</keyword>
<evidence type="ECO:0000256" key="5">
    <source>
        <dbReference type="PROSITE-ProRule" id="PRU00277"/>
    </source>
</evidence>